<evidence type="ECO:0000313" key="1">
    <source>
        <dbReference type="EMBL" id="CZS94403.1"/>
    </source>
</evidence>
<protein>
    <submittedName>
        <fullName evidence="1">Uncharacterized protein</fullName>
    </submittedName>
</protein>
<dbReference type="Proteomes" id="UP000178912">
    <property type="component" value="Unassembled WGS sequence"/>
</dbReference>
<reference evidence="2" key="1">
    <citation type="submission" date="2016-03" db="EMBL/GenBank/DDBJ databases">
        <authorList>
            <person name="Guldener U."/>
        </authorList>
    </citation>
    <scope>NUCLEOTIDE SEQUENCE [LARGE SCALE GENOMIC DNA]</scope>
    <source>
        <strain evidence="2">04CH-RAC-A.6.1</strain>
    </source>
</reference>
<name>A0A1E1K8L2_9HELO</name>
<gene>
    <name evidence="1" type="ORF">RAG0_04412</name>
</gene>
<sequence>MTRDLSRIRIALTKVLVLSSNYIVSWELPCFEDILPNNEVSIVM</sequence>
<keyword evidence="2" id="KW-1185">Reference proteome</keyword>
<proteinExistence type="predicted"/>
<dbReference type="AlphaFoldDB" id="A0A1E1K8L2"/>
<dbReference type="EMBL" id="FJUX01000018">
    <property type="protein sequence ID" value="CZS94403.1"/>
    <property type="molecule type" value="Genomic_DNA"/>
</dbReference>
<evidence type="ECO:0000313" key="2">
    <source>
        <dbReference type="Proteomes" id="UP000178912"/>
    </source>
</evidence>
<organism evidence="1 2">
    <name type="scientific">Rhynchosporium agropyri</name>
    <dbReference type="NCBI Taxonomy" id="914238"/>
    <lineage>
        <taxon>Eukaryota</taxon>
        <taxon>Fungi</taxon>
        <taxon>Dikarya</taxon>
        <taxon>Ascomycota</taxon>
        <taxon>Pezizomycotina</taxon>
        <taxon>Leotiomycetes</taxon>
        <taxon>Helotiales</taxon>
        <taxon>Ploettnerulaceae</taxon>
        <taxon>Rhynchosporium</taxon>
    </lineage>
</organism>
<accession>A0A1E1K8L2</accession>